<protein>
    <submittedName>
        <fullName evidence="2">Uncharacterized protein</fullName>
    </submittedName>
</protein>
<gene>
    <name evidence="2" type="ORF">APHIGO_LOCUS5988</name>
</gene>
<reference evidence="2" key="1">
    <citation type="submission" date="2022-02" db="EMBL/GenBank/DDBJ databases">
        <authorList>
            <person name="King R."/>
        </authorList>
    </citation>
    <scope>NUCLEOTIDE SEQUENCE</scope>
</reference>
<feature type="transmembrane region" description="Helical" evidence="1">
    <location>
        <begin position="21"/>
        <end position="41"/>
    </location>
</feature>
<keyword evidence="1" id="KW-0812">Transmembrane</keyword>
<accession>A0A9P0J184</accession>
<evidence type="ECO:0000313" key="3">
    <source>
        <dbReference type="Proteomes" id="UP001154329"/>
    </source>
</evidence>
<keyword evidence="3" id="KW-1185">Reference proteome</keyword>
<name>A0A9P0J184_APHGO</name>
<proteinExistence type="predicted"/>
<dbReference type="AlphaFoldDB" id="A0A9P0J184"/>
<keyword evidence="1" id="KW-0472">Membrane</keyword>
<reference evidence="2" key="2">
    <citation type="submission" date="2022-10" db="EMBL/GenBank/DDBJ databases">
        <authorList>
            <consortium name="ENA_rothamsted_submissions"/>
            <consortium name="culmorum"/>
            <person name="King R."/>
        </authorList>
    </citation>
    <scope>NUCLEOTIDE SEQUENCE</scope>
</reference>
<evidence type="ECO:0000256" key="1">
    <source>
        <dbReference type="SAM" id="Phobius"/>
    </source>
</evidence>
<sequence length="250" mass="29865">MYTHLRVFTTCINIVKLINTFNCYIFRILSIVVGFVFFLALPGSYSNANVCTISENNFNVYRKISNKELVTISNETDQCKFNPTDNYYIRDTYRTRNLNIRSERRRIIVDGKEQERRVWVRIDDKRKGRLTRSESLPNIRRERIRNARERDNDIRGILPQRALERNGRKILEHRSDERIFRREVRDRQHDVQINRDNIDRRSRTVHTRQNGMVAIKDKDESSSWPFSNFVQSAIGVLGLYYFGMHSKNIK</sequence>
<dbReference type="Proteomes" id="UP001154329">
    <property type="component" value="Chromosome 2"/>
</dbReference>
<organism evidence="2 3">
    <name type="scientific">Aphis gossypii</name>
    <name type="common">Cotton aphid</name>
    <dbReference type="NCBI Taxonomy" id="80765"/>
    <lineage>
        <taxon>Eukaryota</taxon>
        <taxon>Metazoa</taxon>
        <taxon>Ecdysozoa</taxon>
        <taxon>Arthropoda</taxon>
        <taxon>Hexapoda</taxon>
        <taxon>Insecta</taxon>
        <taxon>Pterygota</taxon>
        <taxon>Neoptera</taxon>
        <taxon>Paraneoptera</taxon>
        <taxon>Hemiptera</taxon>
        <taxon>Sternorrhyncha</taxon>
        <taxon>Aphidomorpha</taxon>
        <taxon>Aphidoidea</taxon>
        <taxon>Aphididae</taxon>
        <taxon>Aphidini</taxon>
        <taxon>Aphis</taxon>
        <taxon>Aphis</taxon>
    </lineage>
</organism>
<dbReference type="EMBL" id="OU899035">
    <property type="protein sequence ID" value="CAH1724755.1"/>
    <property type="molecule type" value="Genomic_DNA"/>
</dbReference>
<evidence type="ECO:0000313" key="2">
    <source>
        <dbReference type="EMBL" id="CAH1724755.1"/>
    </source>
</evidence>
<keyword evidence="1" id="KW-1133">Transmembrane helix</keyword>